<evidence type="ECO:0000256" key="4">
    <source>
        <dbReference type="ARBA" id="ARBA00007439"/>
    </source>
</evidence>
<reference evidence="8" key="1">
    <citation type="submission" date="2022-05" db="EMBL/GenBank/DDBJ databases">
        <title>Draft genome sequence of Clostridium tertium strain CP3 isolated from Peru.</title>
        <authorList>
            <person name="Hurtado R."/>
            <person name="Lima L."/>
            <person name="Sousa T."/>
            <person name="Jaiswal A.K."/>
            <person name="Tiwari S."/>
            <person name="Maturrano L."/>
            <person name="Brenig B."/>
            <person name="Azevedo V."/>
        </authorList>
    </citation>
    <scope>NUCLEOTIDE SEQUENCE</scope>
    <source>
        <strain evidence="8">CP3</strain>
    </source>
</reference>
<dbReference type="RefSeq" id="WP_097033191.1">
    <property type="nucleotide sequence ID" value="NZ_CAXSLY010000003.1"/>
</dbReference>
<name>A0A9X3XJL9_9CLOT</name>
<dbReference type="GO" id="GO:0005829">
    <property type="term" value="C:cytosol"/>
    <property type="evidence" value="ECO:0007669"/>
    <property type="project" value="TreeGrafter"/>
</dbReference>
<dbReference type="InterPro" id="IPR007260">
    <property type="entry name" value="NanE"/>
</dbReference>
<proteinExistence type="inferred from homology"/>
<dbReference type="CDD" id="cd04729">
    <property type="entry name" value="NanE"/>
    <property type="match status" value="1"/>
</dbReference>
<dbReference type="GO" id="GO:0019262">
    <property type="term" value="P:N-acetylneuraminate catabolic process"/>
    <property type="evidence" value="ECO:0007669"/>
    <property type="project" value="UniProtKB-UniRule"/>
</dbReference>
<comment type="function">
    <text evidence="2 7">Converts N-acetylmannosamine-6-phosphate (ManNAc-6-P) to N-acetylglucosamine-6-phosphate (GlcNAc-6-P).</text>
</comment>
<comment type="catalytic activity">
    <reaction evidence="1 7">
        <text>an N-acyl-D-glucosamine 6-phosphate = an N-acyl-D-mannosamine 6-phosphate</text>
        <dbReference type="Rhea" id="RHEA:23932"/>
        <dbReference type="ChEBI" id="CHEBI:57599"/>
        <dbReference type="ChEBI" id="CHEBI:57666"/>
        <dbReference type="EC" id="5.1.3.9"/>
    </reaction>
</comment>
<dbReference type="HAMAP" id="MF_01235">
    <property type="entry name" value="ManNAc6P_epimer"/>
    <property type="match status" value="1"/>
</dbReference>
<keyword evidence="6 7" id="KW-0119">Carbohydrate metabolism</keyword>
<gene>
    <name evidence="7" type="primary">nanE</name>
    <name evidence="8" type="ORF">NE398_08145</name>
</gene>
<evidence type="ECO:0000256" key="5">
    <source>
        <dbReference type="ARBA" id="ARBA00023235"/>
    </source>
</evidence>
<dbReference type="Gene3D" id="3.20.20.70">
    <property type="entry name" value="Aldolase class I"/>
    <property type="match status" value="1"/>
</dbReference>
<comment type="caution">
    <text evidence="8">The sequence shown here is derived from an EMBL/GenBank/DDBJ whole genome shotgun (WGS) entry which is preliminary data.</text>
</comment>
<keyword evidence="5 7" id="KW-0413">Isomerase</keyword>
<dbReference type="EMBL" id="JAMRYU010000007">
    <property type="protein sequence ID" value="MDC4240133.1"/>
    <property type="molecule type" value="Genomic_DNA"/>
</dbReference>
<dbReference type="Pfam" id="PF04131">
    <property type="entry name" value="NanE"/>
    <property type="match status" value="1"/>
</dbReference>
<dbReference type="PANTHER" id="PTHR36204:SF1">
    <property type="entry name" value="N-ACETYLMANNOSAMINE-6-PHOSPHATE 2-EPIMERASE-RELATED"/>
    <property type="match status" value="1"/>
</dbReference>
<sequence length="237" mass="26296">MKYKKYEILEKIKGKLIISCQALPSEPLYVEDKSIMYLMARAAKKAGSPCIRTNSIRDIIAIKEETSLPVIGIIKIEYEGYDSYITPTMKEIDELVSVDTDIIALDCTMRKRGDGSTINEFITDIKNKYPDIILMADISTYEEGINAWKCGVDFVGTTLSGYTSYSPKINAPDIDLVKRLSSAIDIPVIAEGKIHYPEQAVQMLESGAYAVVVGGAITRPLEIAQRFINAIEVINNV</sequence>
<accession>A0A9X3XJL9</accession>
<evidence type="ECO:0000256" key="2">
    <source>
        <dbReference type="ARBA" id="ARBA00002147"/>
    </source>
</evidence>
<protein>
    <recommendedName>
        <fullName evidence="7">Putative N-acetylmannosamine-6-phosphate 2-epimerase</fullName>
        <ecNumber evidence="7">5.1.3.9</ecNumber>
    </recommendedName>
    <alternativeName>
        <fullName evidence="7">ManNAc-6-P epimerase</fullName>
    </alternativeName>
</protein>
<dbReference type="Proteomes" id="UP001141183">
    <property type="component" value="Unassembled WGS sequence"/>
</dbReference>
<dbReference type="SUPFAM" id="SSF51366">
    <property type="entry name" value="Ribulose-phoshate binding barrel"/>
    <property type="match status" value="1"/>
</dbReference>
<dbReference type="PANTHER" id="PTHR36204">
    <property type="entry name" value="N-ACETYLMANNOSAMINE-6-PHOSPHATE 2-EPIMERASE-RELATED"/>
    <property type="match status" value="1"/>
</dbReference>
<dbReference type="NCBIfam" id="NF002231">
    <property type="entry name" value="PRK01130.1"/>
    <property type="match status" value="1"/>
</dbReference>
<dbReference type="FunFam" id="3.20.20.70:FF:000035">
    <property type="entry name" value="Putative N-acetylmannosamine-6-phosphate 2-epimerase"/>
    <property type="match status" value="1"/>
</dbReference>
<evidence type="ECO:0000313" key="9">
    <source>
        <dbReference type="Proteomes" id="UP001141183"/>
    </source>
</evidence>
<dbReference type="AlphaFoldDB" id="A0A9X3XJL9"/>
<comment type="pathway">
    <text evidence="3 7">Amino-sugar metabolism; N-acetylneuraminate degradation; D-fructose 6-phosphate from N-acetylneuraminate: step 3/5.</text>
</comment>
<dbReference type="InterPro" id="IPR013785">
    <property type="entry name" value="Aldolase_TIM"/>
</dbReference>
<dbReference type="InterPro" id="IPR011060">
    <property type="entry name" value="RibuloseP-bd_barrel"/>
</dbReference>
<comment type="similarity">
    <text evidence="4 7">Belongs to the NanE family.</text>
</comment>
<dbReference type="GO" id="GO:0005975">
    <property type="term" value="P:carbohydrate metabolic process"/>
    <property type="evidence" value="ECO:0007669"/>
    <property type="project" value="UniProtKB-UniRule"/>
</dbReference>
<keyword evidence="9" id="KW-1185">Reference proteome</keyword>
<evidence type="ECO:0000256" key="1">
    <source>
        <dbReference type="ARBA" id="ARBA00000056"/>
    </source>
</evidence>
<dbReference type="EC" id="5.1.3.9" evidence="7"/>
<dbReference type="GO" id="GO:0006053">
    <property type="term" value="P:N-acetylmannosamine catabolic process"/>
    <property type="evidence" value="ECO:0007669"/>
    <property type="project" value="TreeGrafter"/>
</dbReference>
<evidence type="ECO:0000256" key="7">
    <source>
        <dbReference type="HAMAP-Rule" id="MF_01235"/>
    </source>
</evidence>
<evidence type="ECO:0000256" key="3">
    <source>
        <dbReference type="ARBA" id="ARBA00005081"/>
    </source>
</evidence>
<dbReference type="GO" id="GO:0047465">
    <property type="term" value="F:N-acylglucosamine-6-phosphate 2-epimerase activity"/>
    <property type="evidence" value="ECO:0007669"/>
    <property type="project" value="UniProtKB-EC"/>
</dbReference>
<organism evidence="8 9">
    <name type="scientific">Clostridium tertium</name>
    <dbReference type="NCBI Taxonomy" id="1559"/>
    <lineage>
        <taxon>Bacteria</taxon>
        <taxon>Bacillati</taxon>
        <taxon>Bacillota</taxon>
        <taxon>Clostridia</taxon>
        <taxon>Eubacteriales</taxon>
        <taxon>Clostridiaceae</taxon>
        <taxon>Clostridium</taxon>
    </lineage>
</organism>
<evidence type="ECO:0000256" key="6">
    <source>
        <dbReference type="ARBA" id="ARBA00023277"/>
    </source>
</evidence>
<evidence type="ECO:0000313" key="8">
    <source>
        <dbReference type="EMBL" id="MDC4240133.1"/>
    </source>
</evidence>